<keyword evidence="8" id="KW-1185">Reference proteome</keyword>
<comment type="similarity">
    <text evidence="1">Belongs to the sigma-70 factor family. ECF subfamily.</text>
</comment>
<dbReference type="GO" id="GO:0006352">
    <property type="term" value="P:DNA-templated transcription initiation"/>
    <property type="evidence" value="ECO:0007669"/>
    <property type="project" value="InterPro"/>
</dbReference>
<evidence type="ECO:0000256" key="1">
    <source>
        <dbReference type="ARBA" id="ARBA00010641"/>
    </source>
</evidence>
<dbReference type="PANTHER" id="PTHR43133:SF8">
    <property type="entry name" value="RNA POLYMERASE SIGMA FACTOR HI_1459-RELATED"/>
    <property type="match status" value="1"/>
</dbReference>
<evidence type="ECO:0000256" key="4">
    <source>
        <dbReference type="ARBA" id="ARBA00023125"/>
    </source>
</evidence>
<keyword evidence="4" id="KW-0238">DNA-binding</keyword>
<dbReference type="Proteomes" id="UP000318053">
    <property type="component" value="Unassembled WGS sequence"/>
</dbReference>
<dbReference type="EMBL" id="SJPK01000001">
    <property type="protein sequence ID" value="TWT75233.1"/>
    <property type="molecule type" value="Genomic_DNA"/>
</dbReference>
<evidence type="ECO:0000259" key="6">
    <source>
        <dbReference type="Pfam" id="PF08281"/>
    </source>
</evidence>
<feature type="domain" description="RNA polymerase sigma factor 70 region 4 type 2" evidence="6">
    <location>
        <begin position="99"/>
        <end position="151"/>
    </location>
</feature>
<evidence type="ECO:0000256" key="3">
    <source>
        <dbReference type="ARBA" id="ARBA00023082"/>
    </source>
</evidence>
<gene>
    <name evidence="7" type="ORF">CA85_05220</name>
</gene>
<dbReference type="InterPro" id="IPR014284">
    <property type="entry name" value="RNA_pol_sigma-70_dom"/>
</dbReference>
<dbReference type="InterPro" id="IPR013249">
    <property type="entry name" value="RNA_pol_sigma70_r4_t2"/>
</dbReference>
<dbReference type="AlphaFoldDB" id="A0A5C5YJZ9"/>
<comment type="caution">
    <text evidence="7">The sequence shown here is derived from an EMBL/GenBank/DDBJ whole genome shotgun (WGS) entry which is preliminary data.</text>
</comment>
<evidence type="ECO:0000256" key="5">
    <source>
        <dbReference type="ARBA" id="ARBA00023163"/>
    </source>
</evidence>
<dbReference type="GO" id="GO:0003677">
    <property type="term" value="F:DNA binding"/>
    <property type="evidence" value="ECO:0007669"/>
    <property type="project" value="UniProtKB-KW"/>
</dbReference>
<dbReference type="NCBIfam" id="TIGR02937">
    <property type="entry name" value="sigma70-ECF"/>
    <property type="match status" value="1"/>
</dbReference>
<dbReference type="SUPFAM" id="SSF88946">
    <property type="entry name" value="Sigma2 domain of RNA polymerase sigma factors"/>
    <property type="match status" value="1"/>
</dbReference>
<reference evidence="7 8" key="1">
    <citation type="submission" date="2019-02" db="EMBL/GenBank/DDBJ databases">
        <title>Deep-cultivation of Planctomycetes and their phenomic and genomic characterization uncovers novel biology.</title>
        <authorList>
            <person name="Wiegand S."/>
            <person name="Jogler M."/>
            <person name="Boedeker C."/>
            <person name="Pinto D."/>
            <person name="Vollmers J."/>
            <person name="Rivas-Marin E."/>
            <person name="Kohn T."/>
            <person name="Peeters S.H."/>
            <person name="Heuer A."/>
            <person name="Rast P."/>
            <person name="Oberbeckmann S."/>
            <person name="Bunk B."/>
            <person name="Jeske O."/>
            <person name="Meyerdierks A."/>
            <person name="Storesund J.E."/>
            <person name="Kallscheuer N."/>
            <person name="Luecker S."/>
            <person name="Lage O.M."/>
            <person name="Pohl T."/>
            <person name="Merkel B.J."/>
            <person name="Hornburger P."/>
            <person name="Mueller R.-W."/>
            <person name="Bruemmer F."/>
            <person name="Labrenz M."/>
            <person name="Spormann A.M."/>
            <person name="Op Den Camp H."/>
            <person name="Overmann J."/>
            <person name="Amann R."/>
            <person name="Jetten M.S.M."/>
            <person name="Mascher T."/>
            <person name="Medema M.H."/>
            <person name="Devos D.P."/>
            <person name="Kaster A.-K."/>
            <person name="Ovreas L."/>
            <person name="Rohde M."/>
            <person name="Galperin M.Y."/>
            <person name="Jogler C."/>
        </authorList>
    </citation>
    <scope>NUCLEOTIDE SEQUENCE [LARGE SCALE GENOMIC DNA]</scope>
    <source>
        <strain evidence="7 8">CA85</strain>
    </source>
</reference>
<dbReference type="Gene3D" id="1.10.10.10">
    <property type="entry name" value="Winged helix-like DNA-binding domain superfamily/Winged helix DNA-binding domain"/>
    <property type="match status" value="1"/>
</dbReference>
<dbReference type="InterPro" id="IPR039425">
    <property type="entry name" value="RNA_pol_sigma-70-like"/>
</dbReference>
<keyword evidence="3" id="KW-0731">Sigma factor</keyword>
<name>A0A5C5YJZ9_9BACT</name>
<dbReference type="GO" id="GO:0016987">
    <property type="term" value="F:sigma factor activity"/>
    <property type="evidence" value="ECO:0007669"/>
    <property type="project" value="UniProtKB-KW"/>
</dbReference>
<dbReference type="RefSeq" id="WP_146389690.1">
    <property type="nucleotide sequence ID" value="NZ_SJPK01000001.1"/>
</dbReference>
<protein>
    <submittedName>
        <fullName evidence="7">RNA polymerase sigma factor</fullName>
    </submittedName>
</protein>
<organism evidence="7 8">
    <name type="scientific">Allorhodopirellula solitaria</name>
    <dbReference type="NCBI Taxonomy" id="2527987"/>
    <lineage>
        <taxon>Bacteria</taxon>
        <taxon>Pseudomonadati</taxon>
        <taxon>Planctomycetota</taxon>
        <taxon>Planctomycetia</taxon>
        <taxon>Pirellulales</taxon>
        <taxon>Pirellulaceae</taxon>
        <taxon>Allorhodopirellula</taxon>
    </lineage>
</organism>
<dbReference type="PANTHER" id="PTHR43133">
    <property type="entry name" value="RNA POLYMERASE ECF-TYPE SIGMA FACTO"/>
    <property type="match status" value="1"/>
</dbReference>
<dbReference type="CDD" id="cd06171">
    <property type="entry name" value="Sigma70_r4"/>
    <property type="match status" value="1"/>
</dbReference>
<evidence type="ECO:0000313" key="8">
    <source>
        <dbReference type="Proteomes" id="UP000318053"/>
    </source>
</evidence>
<dbReference type="InterPro" id="IPR036388">
    <property type="entry name" value="WH-like_DNA-bd_sf"/>
</dbReference>
<accession>A0A5C5YJZ9</accession>
<dbReference type="Pfam" id="PF08281">
    <property type="entry name" value="Sigma70_r4_2"/>
    <property type="match status" value="1"/>
</dbReference>
<dbReference type="OrthoDB" id="289887at2"/>
<proteinExistence type="inferred from homology"/>
<keyword evidence="5" id="KW-0804">Transcription</keyword>
<keyword evidence="2" id="KW-0805">Transcription regulation</keyword>
<evidence type="ECO:0000313" key="7">
    <source>
        <dbReference type="EMBL" id="TWT75233.1"/>
    </source>
</evidence>
<dbReference type="Gene3D" id="1.10.1740.10">
    <property type="match status" value="1"/>
</dbReference>
<dbReference type="SUPFAM" id="SSF88659">
    <property type="entry name" value="Sigma3 and sigma4 domains of RNA polymerase sigma factors"/>
    <property type="match status" value="1"/>
</dbReference>
<dbReference type="InterPro" id="IPR013325">
    <property type="entry name" value="RNA_pol_sigma_r2"/>
</dbReference>
<dbReference type="InterPro" id="IPR013324">
    <property type="entry name" value="RNA_pol_sigma_r3/r4-like"/>
</dbReference>
<sequence length="163" mass="18958">MRRQQIHDLLESEGAALRLFATQWCHWPDDAVQEAFIDLVDVPVWPDNPRAWLYAATRNKAKNLGRAERRRATRQQRVAEHAQDAWFSDSHRSPVIDQRELQTALEQLDPDERQIVVARVWGEMKLEELADLVSCSTSAVHRRYHAAIAKLRRQLEVENATDQ</sequence>
<evidence type="ECO:0000256" key="2">
    <source>
        <dbReference type="ARBA" id="ARBA00023015"/>
    </source>
</evidence>